<gene>
    <name evidence="2" type="ORF">A3F54_02930</name>
</gene>
<name>A0A1G2B847_9BACT</name>
<evidence type="ECO:0000313" key="2">
    <source>
        <dbReference type="EMBL" id="OGY85341.1"/>
    </source>
</evidence>
<dbReference type="EMBL" id="MHKD01000002">
    <property type="protein sequence ID" value="OGY85341.1"/>
    <property type="molecule type" value="Genomic_DNA"/>
</dbReference>
<comment type="caution">
    <text evidence="2">The sequence shown here is derived from an EMBL/GenBank/DDBJ whole genome shotgun (WGS) entry which is preliminary data.</text>
</comment>
<dbReference type="Proteomes" id="UP000176952">
    <property type="component" value="Unassembled WGS sequence"/>
</dbReference>
<dbReference type="AlphaFoldDB" id="A0A1G2B847"/>
<protein>
    <recommendedName>
        <fullName evidence="4">Cell division protein FtsL</fullName>
    </recommendedName>
</protein>
<feature type="transmembrane region" description="Helical" evidence="1">
    <location>
        <begin position="33"/>
        <end position="53"/>
    </location>
</feature>
<reference evidence="2 3" key="1">
    <citation type="journal article" date="2016" name="Nat. Commun.">
        <title>Thousands of microbial genomes shed light on interconnected biogeochemical processes in an aquifer system.</title>
        <authorList>
            <person name="Anantharaman K."/>
            <person name="Brown C.T."/>
            <person name="Hug L.A."/>
            <person name="Sharon I."/>
            <person name="Castelle C.J."/>
            <person name="Probst A.J."/>
            <person name="Thomas B.C."/>
            <person name="Singh A."/>
            <person name="Wilkins M.J."/>
            <person name="Karaoz U."/>
            <person name="Brodie E.L."/>
            <person name="Williams K.H."/>
            <person name="Hubbard S.S."/>
            <person name="Banfield J.F."/>
        </authorList>
    </citation>
    <scope>NUCLEOTIDE SEQUENCE [LARGE SCALE GENOMIC DNA]</scope>
</reference>
<sequence length="122" mass="13620">MIKISVKRLIFKLQKYFALSKILHIIRGPKQGILVRLMILVLLAGVGVTYLGLINNTASRGFDVKALEQRVNGLKLENKNKELETAELSSLEHIQEKVSGFGMVPTDHTEYATQDSNLVLSN</sequence>
<keyword evidence="1" id="KW-1133">Transmembrane helix</keyword>
<keyword evidence="1" id="KW-0472">Membrane</keyword>
<keyword evidence="1" id="KW-0812">Transmembrane</keyword>
<organism evidence="2 3">
    <name type="scientific">Candidatus Kerfeldbacteria bacterium RIFCSPHIGHO2_12_FULL_48_17</name>
    <dbReference type="NCBI Taxonomy" id="1798542"/>
    <lineage>
        <taxon>Bacteria</taxon>
        <taxon>Candidatus Kerfeldiibacteriota</taxon>
    </lineage>
</organism>
<dbReference type="STRING" id="1798542.A3F54_02930"/>
<proteinExistence type="predicted"/>
<evidence type="ECO:0000256" key="1">
    <source>
        <dbReference type="SAM" id="Phobius"/>
    </source>
</evidence>
<accession>A0A1G2B847</accession>
<evidence type="ECO:0000313" key="3">
    <source>
        <dbReference type="Proteomes" id="UP000176952"/>
    </source>
</evidence>
<evidence type="ECO:0008006" key="4">
    <source>
        <dbReference type="Google" id="ProtNLM"/>
    </source>
</evidence>